<gene>
    <name evidence="1" type="ORF">QG37_00885</name>
</gene>
<dbReference type="Proteomes" id="UP000037122">
    <property type="component" value="Unassembled WGS sequence"/>
</dbReference>
<protein>
    <submittedName>
        <fullName evidence="1">Uncharacterized protein</fullName>
    </submittedName>
</protein>
<accession>A0A0L0P749</accession>
<organism evidence="1 2">
    <name type="scientific">Candidozyma auris</name>
    <name type="common">Yeast</name>
    <name type="synonym">Candida auris</name>
    <dbReference type="NCBI Taxonomy" id="498019"/>
    <lineage>
        <taxon>Eukaryota</taxon>
        <taxon>Fungi</taxon>
        <taxon>Dikarya</taxon>
        <taxon>Ascomycota</taxon>
        <taxon>Saccharomycotina</taxon>
        <taxon>Pichiomycetes</taxon>
        <taxon>Metschnikowiaceae</taxon>
        <taxon>Candidozyma</taxon>
    </lineage>
</organism>
<dbReference type="EMBL" id="LGST01000006">
    <property type="protein sequence ID" value="KNE02197.1"/>
    <property type="molecule type" value="Genomic_DNA"/>
</dbReference>
<evidence type="ECO:0000313" key="2">
    <source>
        <dbReference type="Proteomes" id="UP000037122"/>
    </source>
</evidence>
<sequence>MIQGRCSENDDRVKSEKKFLIETTIRLRDGDSTLATYDVEMCQAWPFFE</sequence>
<proteinExistence type="predicted"/>
<comment type="caution">
    <text evidence="1">The sequence shown here is derived from an EMBL/GenBank/DDBJ whole genome shotgun (WGS) entry which is preliminary data.</text>
</comment>
<reference evidence="2" key="1">
    <citation type="journal article" date="2015" name="BMC Genomics">
        <title>Draft genome of a commonly misdiagnosed multidrug resistant pathogen Candida auris.</title>
        <authorList>
            <person name="Chatterjee S."/>
            <person name="Alampalli S.V."/>
            <person name="Nageshan R.K."/>
            <person name="Chettiar S.T."/>
            <person name="Joshi S."/>
            <person name="Tatu U.S."/>
        </authorList>
    </citation>
    <scope>NUCLEOTIDE SEQUENCE [LARGE SCALE GENOMIC DNA]</scope>
    <source>
        <strain evidence="2">6684</strain>
    </source>
</reference>
<dbReference type="VEuPathDB" id="FungiDB:QG37_00885"/>
<name>A0A0L0P749_CANAR</name>
<evidence type="ECO:0000313" key="1">
    <source>
        <dbReference type="EMBL" id="KNE02197.1"/>
    </source>
</evidence>
<dbReference type="AlphaFoldDB" id="A0A0L0P749"/>